<evidence type="ECO:0000313" key="1">
    <source>
        <dbReference type="EMBL" id="CAG8826399.1"/>
    </source>
</evidence>
<dbReference type="AlphaFoldDB" id="A0A9N9PKT5"/>
<accession>A0A9N9PKT5</accession>
<evidence type="ECO:0000313" key="2">
    <source>
        <dbReference type="Proteomes" id="UP000789405"/>
    </source>
</evidence>
<proteinExistence type="predicted"/>
<dbReference type="EMBL" id="CAJVPY010067921">
    <property type="protein sequence ID" value="CAG8826399.1"/>
    <property type="molecule type" value="Genomic_DNA"/>
</dbReference>
<comment type="caution">
    <text evidence="1">The sequence shown here is derived from an EMBL/GenBank/DDBJ whole genome shotgun (WGS) entry which is preliminary data.</text>
</comment>
<protein>
    <submittedName>
        <fullName evidence="1">22725_t:CDS:1</fullName>
    </submittedName>
</protein>
<reference evidence="1" key="1">
    <citation type="submission" date="2021-06" db="EMBL/GenBank/DDBJ databases">
        <authorList>
            <person name="Kallberg Y."/>
            <person name="Tangrot J."/>
            <person name="Rosling A."/>
        </authorList>
    </citation>
    <scope>NUCLEOTIDE SEQUENCE</scope>
    <source>
        <strain evidence="1">MA453B</strain>
    </source>
</reference>
<gene>
    <name evidence="1" type="ORF">DERYTH_LOCUS28073</name>
</gene>
<name>A0A9N9PKT5_9GLOM</name>
<organism evidence="1 2">
    <name type="scientific">Dentiscutata erythropus</name>
    <dbReference type="NCBI Taxonomy" id="1348616"/>
    <lineage>
        <taxon>Eukaryota</taxon>
        <taxon>Fungi</taxon>
        <taxon>Fungi incertae sedis</taxon>
        <taxon>Mucoromycota</taxon>
        <taxon>Glomeromycotina</taxon>
        <taxon>Glomeromycetes</taxon>
        <taxon>Diversisporales</taxon>
        <taxon>Gigasporaceae</taxon>
        <taxon>Dentiscutata</taxon>
    </lineage>
</organism>
<feature type="non-terminal residue" evidence="1">
    <location>
        <position position="44"/>
    </location>
</feature>
<keyword evidence="2" id="KW-1185">Reference proteome</keyword>
<sequence>SNQSSLHDFLNKKTLLPSSKRDKITNRILAWVVDDFQSFYATTN</sequence>
<dbReference type="Proteomes" id="UP000789405">
    <property type="component" value="Unassembled WGS sequence"/>
</dbReference>
<feature type="non-terminal residue" evidence="1">
    <location>
        <position position="1"/>
    </location>
</feature>